<dbReference type="PROSITE" id="PS51434">
    <property type="entry name" value="NUP_C"/>
    <property type="match status" value="1"/>
</dbReference>
<name>A0A830DA22_9LAMI</name>
<keyword evidence="4" id="KW-0653">Protein transport</keyword>
<dbReference type="OrthoDB" id="3797628at2759"/>
<gene>
    <name evidence="9" type="ORF">PHJA_002952000</name>
</gene>
<proteinExistence type="predicted"/>
<dbReference type="GO" id="GO:0008139">
    <property type="term" value="F:nuclear localization sequence binding"/>
    <property type="evidence" value="ECO:0007669"/>
    <property type="project" value="TreeGrafter"/>
</dbReference>
<evidence type="ECO:0000256" key="2">
    <source>
        <dbReference type="ARBA" id="ARBA00022448"/>
    </source>
</evidence>
<evidence type="ECO:0000313" key="10">
    <source>
        <dbReference type="Proteomes" id="UP000653305"/>
    </source>
</evidence>
<dbReference type="GO" id="GO:0034398">
    <property type="term" value="P:telomere tethering at nuclear periphery"/>
    <property type="evidence" value="ECO:0007669"/>
    <property type="project" value="TreeGrafter"/>
</dbReference>
<dbReference type="PANTHER" id="PTHR23198:SF19">
    <property type="entry name" value="NUCLEAR PORE COMPLEX PROTEIN NUP98A-LIKE ISOFORM X1"/>
    <property type="match status" value="1"/>
</dbReference>
<dbReference type="Gene3D" id="3.30.1610.10">
    <property type="entry name" value="Peptidase S59, nucleoporin"/>
    <property type="match status" value="1"/>
</dbReference>
<dbReference type="GO" id="GO:0003723">
    <property type="term" value="F:RNA binding"/>
    <property type="evidence" value="ECO:0007669"/>
    <property type="project" value="TreeGrafter"/>
</dbReference>
<accession>A0A830DA22</accession>
<evidence type="ECO:0000256" key="5">
    <source>
        <dbReference type="ARBA" id="ARBA00023010"/>
    </source>
</evidence>
<evidence type="ECO:0000313" key="9">
    <source>
        <dbReference type="EMBL" id="GFQ08080.1"/>
    </source>
</evidence>
<dbReference type="GO" id="GO:0000973">
    <property type="term" value="P:post-transcriptional tethering of RNA polymerase II gene DNA at nuclear periphery"/>
    <property type="evidence" value="ECO:0007669"/>
    <property type="project" value="TreeGrafter"/>
</dbReference>
<evidence type="ECO:0000256" key="7">
    <source>
        <dbReference type="ARBA" id="ARBA00023242"/>
    </source>
</evidence>
<dbReference type="InterPro" id="IPR007230">
    <property type="entry name" value="Nup98_auto-Pept-S59_dom"/>
</dbReference>
<reference evidence="9" key="1">
    <citation type="submission" date="2020-07" db="EMBL/GenBank/DDBJ databases">
        <title>Ethylene signaling mediates host invasion by parasitic plants.</title>
        <authorList>
            <person name="Yoshida S."/>
        </authorList>
    </citation>
    <scope>NUCLEOTIDE SEQUENCE</scope>
    <source>
        <strain evidence="9">Okayama</strain>
    </source>
</reference>
<dbReference type="SUPFAM" id="SSF82215">
    <property type="entry name" value="C-terminal autoproteolytic domain of nucleoporin nup98"/>
    <property type="match status" value="1"/>
</dbReference>
<evidence type="ECO:0000256" key="3">
    <source>
        <dbReference type="ARBA" id="ARBA00022816"/>
    </source>
</evidence>
<dbReference type="GO" id="GO:0017056">
    <property type="term" value="F:structural constituent of nuclear pore"/>
    <property type="evidence" value="ECO:0007669"/>
    <property type="project" value="InterPro"/>
</dbReference>
<comment type="caution">
    <text evidence="9">The sequence shown here is derived from an EMBL/GenBank/DDBJ whole genome shotgun (WGS) entry which is preliminary data.</text>
</comment>
<feature type="domain" description="Peptidase S59" evidence="8">
    <location>
        <begin position="1"/>
        <end position="50"/>
    </location>
</feature>
<dbReference type="Proteomes" id="UP000653305">
    <property type="component" value="Unassembled WGS sequence"/>
</dbReference>
<keyword evidence="5" id="KW-0811">Translocation</keyword>
<keyword evidence="6" id="KW-0906">Nuclear pore complex</keyword>
<evidence type="ECO:0000259" key="8">
    <source>
        <dbReference type="PROSITE" id="PS51434"/>
    </source>
</evidence>
<dbReference type="GO" id="GO:0006405">
    <property type="term" value="P:RNA export from nucleus"/>
    <property type="evidence" value="ECO:0007669"/>
    <property type="project" value="TreeGrafter"/>
</dbReference>
<keyword evidence="10" id="KW-1185">Reference proteome</keyword>
<dbReference type="GO" id="GO:0051028">
    <property type="term" value="P:mRNA transport"/>
    <property type="evidence" value="ECO:0007669"/>
    <property type="project" value="UniProtKB-KW"/>
</dbReference>
<dbReference type="AlphaFoldDB" id="A0A830DA22"/>
<sequence>MSKKTGKQYVDGPQVQSYMEMLIKKGSELGAEFVSYDPVRGEWKFRVQICNKVV</sequence>
<protein>
    <submittedName>
        <fullName evidence="9">Nuclear pore complex protein nup98a</fullName>
    </submittedName>
</protein>
<evidence type="ECO:0000256" key="6">
    <source>
        <dbReference type="ARBA" id="ARBA00023132"/>
    </source>
</evidence>
<evidence type="ECO:0000256" key="4">
    <source>
        <dbReference type="ARBA" id="ARBA00022927"/>
    </source>
</evidence>
<comment type="subcellular location">
    <subcellularLocation>
        <location evidence="1">Nucleus</location>
        <location evidence="1">Nuclear pore complex</location>
    </subcellularLocation>
</comment>
<dbReference type="GO" id="GO:0044614">
    <property type="term" value="C:nuclear pore cytoplasmic filaments"/>
    <property type="evidence" value="ECO:0007669"/>
    <property type="project" value="TreeGrafter"/>
</dbReference>
<keyword evidence="2" id="KW-0813">Transport</keyword>
<keyword evidence="3" id="KW-0509">mRNA transport</keyword>
<dbReference type="GO" id="GO:0006606">
    <property type="term" value="P:protein import into nucleus"/>
    <property type="evidence" value="ECO:0007669"/>
    <property type="project" value="TreeGrafter"/>
</dbReference>
<dbReference type="InterPro" id="IPR037665">
    <property type="entry name" value="Nucleoporin_S59-like"/>
</dbReference>
<dbReference type="PANTHER" id="PTHR23198">
    <property type="entry name" value="NUCLEOPORIN"/>
    <property type="match status" value="1"/>
</dbReference>
<dbReference type="InterPro" id="IPR036903">
    <property type="entry name" value="Nup98_auto-Pept-S59_dom_sf"/>
</dbReference>
<dbReference type="EMBL" id="BMAC01002939">
    <property type="protein sequence ID" value="GFQ08080.1"/>
    <property type="molecule type" value="Genomic_DNA"/>
</dbReference>
<organism evidence="9 10">
    <name type="scientific">Phtheirospermum japonicum</name>
    <dbReference type="NCBI Taxonomy" id="374723"/>
    <lineage>
        <taxon>Eukaryota</taxon>
        <taxon>Viridiplantae</taxon>
        <taxon>Streptophyta</taxon>
        <taxon>Embryophyta</taxon>
        <taxon>Tracheophyta</taxon>
        <taxon>Spermatophyta</taxon>
        <taxon>Magnoliopsida</taxon>
        <taxon>eudicotyledons</taxon>
        <taxon>Gunneridae</taxon>
        <taxon>Pentapetalae</taxon>
        <taxon>asterids</taxon>
        <taxon>lamiids</taxon>
        <taxon>Lamiales</taxon>
        <taxon>Orobanchaceae</taxon>
        <taxon>Orobanchaceae incertae sedis</taxon>
        <taxon>Phtheirospermum</taxon>
    </lineage>
</organism>
<evidence type="ECO:0000256" key="1">
    <source>
        <dbReference type="ARBA" id="ARBA00004567"/>
    </source>
</evidence>
<keyword evidence="7" id="KW-0539">Nucleus</keyword>